<dbReference type="PANTHER" id="PTHR23502">
    <property type="entry name" value="MAJOR FACILITATOR SUPERFAMILY"/>
    <property type="match status" value="1"/>
</dbReference>
<dbReference type="Gene3D" id="1.20.1250.20">
    <property type="entry name" value="MFS general substrate transporter like domains"/>
    <property type="match status" value="1"/>
</dbReference>
<dbReference type="CDD" id="cd17323">
    <property type="entry name" value="MFS_Tpo1_MDR_like"/>
    <property type="match status" value="1"/>
</dbReference>
<organism evidence="9 10">
    <name type="scientific">Viridothelium virens</name>
    <name type="common">Speckled blister lichen</name>
    <name type="synonym">Trypethelium virens</name>
    <dbReference type="NCBI Taxonomy" id="1048519"/>
    <lineage>
        <taxon>Eukaryota</taxon>
        <taxon>Fungi</taxon>
        <taxon>Dikarya</taxon>
        <taxon>Ascomycota</taxon>
        <taxon>Pezizomycotina</taxon>
        <taxon>Dothideomycetes</taxon>
        <taxon>Dothideomycetes incertae sedis</taxon>
        <taxon>Trypetheliales</taxon>
        <taxon>Trypetheliaceae</taxon>
        <taxon>Viridothelium</taxon>
    </lineage>
</organism>
<feature type="transmembrane region" description="Helical" evidence="7">
    <location>
        <begin position="108"/>
        <end position="129"/>
    </location>
</feature>
<keyword evidence="10" id="KW-1185">Reference proteome</keyword>
<feature type="region of interest" description="Disordered" evidence="6">
    <location>
        <begin position="488"/>
        <end position="510"/>
    </location>
</feature>
<evidence type="ECO:0000313" key="10">
    <source>
        <dbReference type="Proteomes" id="UP000800092"/>
    </source>
</evidence>
<keyword evidence="5 7" id="KW-0472">Membrane</keyword>
<dbReference type="EMBL" id="ML991827">
    <property type="protein sequence ID" value="KAF2231442.1"/>
    <property type="molecule type" value="Genomic_DNA"/>
</dbReference>
<sequence>MPRSRSRSRTPSTHGSNTVLEFDNNDPADPHNWPFRKKASILAVGIVAVLNSTIGSSLASGVMPEIAAHFSIANQEQLVLPTSIFLLGYVVGPLGWGPLSEALGRYPILISSFSGYVIWMMASALAPTWASLNVFRFLSGVCASCPISVVGGLFADVFHDLVTRGRALSIFMASTCLGPVAGPIISGFLAPVSWRWPFWAGLIIAGVSWLFLLITPETYGPIILKKRAQDIRKKTGEEIYAPIELETTNWVDLLVTVLARPFRMLFLEPLVLFSCLFQAYVYGLFYMFFFAFPIIYEGTYDFNAGEEGLTFLPIAVGSGIACGIYLTWDYVLQNAQHQRKPWSLKEEYRRLPLACIGGPLFAVSLFWLGWAARPTVHWIVPVLAGVPCGIGYLLIFMALLNYIIDAYAVFAASALAAAACSRSLMGVVLPFASKPLYNRLGVPWACSLLGFLSLAMCVIPIVFIQYGDRIRARSKWCQELARLRGEGEEKQRQQTNVTSKTYESNNEKMA</sequence>
<dbReference type="InterPro" id="IPR011701">
    <property type="entry name" value="MFS"/>
</dbReference>
<feature type="transmembrane region" description="Helical" evidence="7">
    <location>
        <begin position="351"/>
        <end position="372"/>
    </location>
</feature>
<feature type="transmembrane region" description="Helical" evidence="7">
    <location>
        <begin position="407"/>
        <end position="429"/>
    </location>
</feature>
<feature type="transmembrane region" description="Helical" evidence="7">
    <location>
        <begin position="78"/>
        <end position="96"/>
    </location>
</feature>
<accession>A0A6A6H0D1</accession>
<reference evidence="9" key="1">
    <citation type="journal article" date="2020" name="Stud. Mycol.">
        <title>101 Dothideomycetes genomes: a test case for predicting lifestyles and emergence of pathogens.</title>
        <authorList>
            <person name="Haridas S."/>
            <person name="Albert R."/>
            <person name="Binder M."/>
            <person name="Bloem J."/>
            <person name="Labutti K."/>
            <person name="Salamov A."/>
            <person name="Andreopoulos B."/>
            <person name="Baker S."/>
            <person name="Barry K."/>
            <person name="Bills G."/>
            <person name="Bluhm B."/>
            <person name="Cannon C."/>
            <person name="Castanera R."/>
            <person name="Culley D."/>
            <person name="Daum C."/>
            <person name="Ezra D."/>
            <person name="Gonzalez J."/>
            <person name="Henrissat B."/>
            <person name="Kuo A."/>
            <person name="Liang C."/>
            <person name="Lipzen A."/>
            <person name="Lutzoni F."/>
            <person name="Magnuson J."/>
            <person name="Mondo S."/>
            <person name="Nolan M."/>
            <person name="Ohm R."/>
            <person name="Pangilinan J."/>
            <person name="Park H.-J."/>
            <person name="Ramirez L."/>
            <person name="Alfaro M."/>
            <person name="Sun H."/>
            <person name="Tritt A."/>
            <person name="Yoshinaga Y."/>
            <person name="Zwiers L.-H."/>
            <person name="Turgeon B."/>
            <person name="Goodwin S."/>
            <person name="Spatafora J."/>
            <person name="Crous P."/>
            <person name="Grigoriev I."/>
        </authorList>
    </citation>
    <scope>NUCLEOTIDE SEQUENCE</scope>
    <source>
        <strain evidence="9">Tuck. ex Michener</strain>
    </source>
</reference>
<evidence type="ECO:0000256" key="7">
    <source>
        <dbReference type="SAM" id="Phobius"/>
    </source>
</evidence>
<evidence type="ECO:0000256" key="6">
    <source>
        <dbReference type="SAM" id="MobiDB-lite"/>
    </source>
</evidence>
<keyword evidence="4 7" id="KW-1133">Transmembrane helix</keyword>
<feature type="transmembrane region" description="Helical" evidence="7">
    <location>
        <begin position="39"/>
        <end position="58"/>
    </location>
</feature>
<dbReference type="GO" id="GO:0005886">
    <property type="term" value="C:plasma membrane"/>
    <property type="evidence" value="ECO:0007669"/>
    <property type="project" value="TreeGrafter"/>
</dbReference>
<feature type="region of interest" description="Disordered" evidence="6">
    <location>
        <begin position="1"/>
        <end position="25"/>
    </location>
</feature>
<feature type="domain" description="Major facilitator superfamily (MFS) profile" evidence="8">
    <location>
        <begin position="41"/>
        <end position="468"/>
    </location>
</feature>
<proteinExistence type="inferred from homology"/>
<dbReference type="PANTHER" id="PTHR23502:SF74">
    <property type="entry name" value="MAJOR FACILITATOR SUPERFAMILY (MFS) PROFILE DOMAIN-CONTAINING PROTEIN"/>
    <property type="match status" value="1"/>
</dbReference>
<dbReference type="InterPro" id="IPR036259">
    <property type="entry name" value="MFS_trans_sf"/>
</dbReference>
<evidence type="ECO:0000256" key="4">
    <source>
        <dbReference type="ARBA" id="ARBA00022989"/>
    </source>
</evidence>
<feature type="transmembrane region" description="Helical" evidence="7">
    <location>
        <begin position="378"/>
        <end position="400"/>
    </location>
</feature>
<dbReference type="Pfam" id="PF07690">
    <property type="entry name" value="MFS_1"/>
    <property type="match status" value="1"/>
</dbReference>
<dbReference type="Proteomes" id="UP000800092">
    <property type="component" value="Unassembled WGS sequence"/>
</dbReference>
<feature type="compositionally biased region" description="Polar residues" evidence="6">
    <location>
        <begin position="493"/>
        <end position="504"/>
    </location>
</feature>
<dbReference type="AlphaFoldDB" id="A0A6A6H0D1"/>
<evidence type="ECO:0000256" key="2">
    <source>
        <dbReference type="ARBA" id="ARBA00008335"/>
    </source>
</evidence>
<feature type="transmembrane region" description="Helical" evidence="7">
    <location>
        <begin position="308"/>
        <end position="331"/>
    </location>
</feature>
<dbReference type="GO" id="GO:0022857">
    <property type="term" value="F:transmembrane transporter activity"/>
    <property type="evidence" value="ECO:0007669"/>
    <property type="project" value="InterPro"/>
</dbReference>
<feature type="transmembrane region" description="Helical" evidence="7">
    <location>
        <begin position="196"/>
        <end position="215"/>
    </location>
</feature>
<comment type="similarity">
    <text evidence="2">Belongs to the major facilitator superfamily.</text>
</comment>
<gene>
    <name evidence="9" type="ORF">EV356DRAFT_452004</name>
</gene>
<feature type="transmembrane region" description="Helical" evidence="7">
    <location>
        <begin position="270"/>
        <end position="296"/>
    </location>
</feature>
<keyword evidence="3 7" id="KW-0812">Transmembrane</keyword>
<dbReference type="OrthoDB" id="5141738at2759"/>
<dbReference type="FunFam" id="1.20.1250.20:FF:000082">
    <property type="entry name" value="MFS multidrug transporter, putative"/>
    <property type="match status" value="1"/>
</dbReference>
<comment type="subcellular location">
    <subcellularLocation>
        <location evidence="1">Membrane</location>
        <topology evidence="1">Multi-pass membrane protein</topology>
    </subcellularLocation>
</comment>
<dbReference type="SUPFAM" id="SSF103473">
    <property type="entry name" value="MFS general substrate transporter"/>
    <property type="match status" value="1"/>
</dbReference>
<evidence type="ECO:0000259" key="8">
    <source>
        <dbReference type="PROSITE" id="PS50850"/>
    </source>
</evidence>
<evidence type="ECO:0000256" key="1">
    <source>
        <dbReference type="ARBA" id="ARBA00004141"/>
    </source>
</evidence>
<dbReference type="InterPro" id="IPR020846">
    <property type="entry name" value="MFS_dom"/>
</dbReference>
<evidence type="ECO:0000256" key="5">
    <source>
        <dbReference type="ARBA" id="ARBA00023136"/>
    </source>
</evidence>
<dbReference type="PROSITE" id="PS50850">
    <property type="entry name" value="MFS"/>
    <property type="match status" value="1"/>
</dbReference>
<feature type="transmembrane region" description="Helical" evidence="7">
    <location>
        <begin position="167"/>
        <end position="190"/>
    </location>
</feature>
<name>A0A6A6H0D1_VIRVR</name>
<feature type="transmembrane region" description="Helical" evidence="7">
    <location>
        <begin position="441"/>
        <end position="464"/>
    </location>
</feature>
<evidence type="ECO:0000313" key="9">
    <source>
        <dbReference type="EMBL" id="KAF2231442.1"/>
    </source>
</evidence>
<protein>
    <submittedName>
        <fullName evidence="9">Major facilitator superfamily protein</fullName>
    </submittedName>
</protein>
<evidence type="ECO:0000256" key="3">
    <source>
        <dbReference type="ARBA" id="ARBA00022692"/>
    </source>
</evidence>
<feature type="transmembrane region" description="Helical" evidence="7">
    <location>
        <begin position="135"/>
        <end position="155"/>
    </location>
</feature>